<keyword evidence="2" id="KW-0732">Signal</keyword>
<sequence length="290" mass="30544">MKKMILKVTIPLLALTLAGCNTNNQKDTKTSSSVKTEKKQQSSTKKAKNSSSKNASASASSNVSSSQPATSSSSAASSSSTTPSQPTTEPRIVTLNSALNRTLGHVLLPQKDGLGQGSDKLNARYTGNSANFTVYYSVGNSAKPLNDPSLQNETPYATLTKKTYGSAAQAQAAINYHPASDQQGLPSVDLGHNIQGYVDSGAGQRYLYWNEGKWSLAVHAAAVNGEDPTATAKSIVELLEKYYLPAPNTLAAGEFEVSGQKKLTWQDGNTTYTLAGPSAETIIAMAASMR</sequence>
<dbReference type="AlphaFoldDB" id="A0A401IQD5"/>
<feature type="region of interest" description="Disordered" evidence="1">
    <location>
        <begin position="22"/>
        <end position="90"/>
    </location>
</feature>
<keyword evidence="4" id="KW-1185">Reference proteome</keyword>
<evidence type="ECO:0000256" key="1">
    <source>
        <dbReference type="SAM" id="MobiDB-lite"/>
    </source>
</evidence>
<gene>
    <name evidence="3" type="ORF">LFYK43_02070</name>
</gene>
<dbReference type="RefSeq" id="WP_124974534.1">
    <property type="nucleotide sequence ID" value="NZ_BFFP01000002.1"/>
</dbReference>
<keyword evidence="3" id="KW-0449">Lipoprotein</keyword>
<feature type="signal peptide" evidence="2">
    <location>
        <begin position="1"/>
        <end position="23"/>
    </location>
</feature>
<dbReference type="EMBL" id="BFFP01000002">
    <property type="protein sequence ID" value="GBG93748.1"/>
    <property type="molecule type" value="Genomic_DNA"/>
</dbReference>
<protein>
    <submittedName>
        <fullName evidence="3">Lipoprotein</fullName>
    </submittedName>
</protein>
<dbReference type="PROSITE" id="PS51257">
    <property type="entry name" value="PROKAR_LIPOPROTEIN"/>
    <property type="match status" value="1"/>
</dbReference>
<reference evidence="3 4" key="1">
    <citation type="journal article" date="2019" name="Int. J. Syst. Evol. Microbiol.">
        <title>Lactobacillus salitolerans sp. nov., a novel lactic acid bacterium isolated from spent mushroom substrates.</title>
        <authorList>
            <person name="Tohno M."/>
            <person name="Tanizawa Y."/>
            <person name="Kojima Y."/>
            <person name="Sakamoto M."/>
            <person name="Nakamura Y."/>
            <person name="Ohkuma M."/>
            <person name="Kobayashi H."/>
        </authorList>
    </citation>
    <scope>NUCLEOTIDE SEQUENCE [LARGE SCALE GENOMIC DNA]</scope>
    <source>
        <strain evidence="3 4">YK43</strain>
    </source>
</reference>
<feature type="compositionally biased region" description="Low complexity" evidence="1">
    <location>
        <begin position="41"/>
        <end position="90"/>
    </location>
</feature>
<proteinExistence type="predicted"/>
<evidence type="ECO:0000313" key="3">
    <source>
        <dbReference type="EMBL" id="GBG93748.1"/>
    </source>
</evidence>
<name>A0A401IQD5_9LACO</name>
<dbReference type="OrthoDB" id="2138638at2"/>
<comment type="caution">
    <text evidence="3">The sequence shown here is derived from an EMBL/GenBank/DDBJ whole genome shotgun (WGS) entry which is preliminary data.</text>
</comment>
<evidence type="ECO:0000256" key="2">
    <source>
        <dbReference type="SAM" id="SignalP"/>
    </source>
</evidence>
<dbReference type="Proteomes" id="UP000286848">
    <property type="component" value="Unassembled WGS sequence"/>
</dbReference>
<feature type="chain" id="PRO_5039105100" evidence="2">
    <location>
        <begin position="24"/>
        <end position="290"/>
    </location>
</feature>
<organism evidence="3 4">
    <name type="scientific">Ligilactobacillus salitolerans</name>
    <dbReference type="NCBI Taxonomy" id="1808352"/>
    <lineage>
        <taxon>Bacteria</taxon>
        <taxon>Bacillati</taxon>
        <taxon>Bacillota</taxon>
        <taxon>Bacilli</taxon>
        <taxon>Lactobacillales</taxon>
        <taxon>Lactobacillaceae</taxon>
        <taxon>Ligilactobacillus</taxon>
    </lineage>
</organism>
<accession>A0A401IQD5</accession>
<evidence type="ECO:0000313" key="4">
    <source>
        <dbReference type="Proteomes" id="UP000286848"/>
    </source>
</evidence>